<dbReference type="GO" id="GO:0046961">
    <property type="term" value="F:proton-transporting ATPase activity, rotational mechanism"/>
    <property type="evidence" value="ECO:0007669"/>
    <property type="project" value="InterPro"/>
</dbReference>
<keyword evidence="3" id="KW-0406">Ion transport</keyword>
<reference evidence="4" key="1">
    <citation type="journal article" date="2015" name="Nature">
        <title>Complex archaea that bridge the gap between prokaryotes and eukaryotes.</title>
        <authorList>
            <person name="Spang A."/>
            <person name="Saw J.H."/>
            <person name="Jorgensen S.L."/>
            <person name="Zaremba-Niedzwiedzka K."/>
            <person name="Martijn J."/>
            <person name="Lind A.E."/>
            <person name="van Eijk R."/>
            <person name="Schleper C."/>
            <person name="Guy L."/>
            <person name="Ettema T.J."/>
        </authorList>
    </citation>
    <scope>NUCLEOTIDE SEQUENCE</scope>
</reference>
<sequence length="98" mass="10888">MSNIAALGDASSVLLFKAIGASVFEAKTEIEAIENLRQIIIEDYELLFITEDIQPLVQPVLDENPEMVYLFIPPIRGATGTARKYLEDIIQKTVGVKH</sequence>
<dbReference type="InterPro" id="IPR008218">
    <property type="entry name" value="ATPase_V1-cplx_f_g_su"/>
</dbReference>
<name>A0A0F9UAN9_9ZZZZ</name>
<keyword evidence="2" id="KW-0813">Transport</keyword>
<organism evidence="4">
    <name type="scientific">marine sediment metagenome</name>
    <dbReference type="NCBI Taxonomy" id="412755"/>
    <lineage>
        <taxon>unclassified sequences</taxon>
        <taxon>metagenomes</taxon>
        <taxon>ecological metagenomes</taxon>
    </lineage>
</organism>
<evidence type="ECO:0000256" key="2">
    <source>
        <dbReference type="ARBA" id="ARBA00022448"/>
    </source>
</evidence>
<evidence type="ECO:0000256" key="1">
    <source>
        <dbReference type="ARBA" id="ARBA00010148"/>
    </source>
</evidence>
<evidence type="ECO:0008006" key="5">
    <source>
        <dbReference type="Google" id="ProtNLM"/>
    </source>
</evidence>
<evidence type="ECO:0000313" key="4">
    <source>
        <dbReference type="EMBL" id="KKN58331.1"/>
    </source>
</evidence>
<comment type="similarity">
    <text evidence="1">Belongs to the V-ATPase F subunit family.</text>
</comment>
<dbReference type="EMBL" id="LAZR01000766">
    <property type="protein sequence ID" value="KKN58331.1"/>
    <property type="molecule type" value="Genomic_DNA"/>
</dbReference>
<dbReference type="SUPFAM" id="SSF159468">
    <property type="entry name" value="AtpF-like"/>
    <property type="match status" value="1"/>
</dbReference>
<dbReference type="AlphaFoldDB" id="A0A0F9UAN9"/>
<evidence type="ECO:0000256" key="3">
    <source>
        <dbReference type="ARBA" id="ARBA00023065"/>
    </source>
</evidence>
<proteinExistence type="inferred from homology"/>
<dbReference type="InterPro" id="IPR036906">
    <property type="entry name" value="ATPase_V1_fsu_sf"/>
</dbReference>
<protein>
    <recommendedName>
        <fullName evidence="5">V-type ATP synthase subunit F</fullName>
    </recommendedName>
</protein>
<accession>A0A0F9UAN9</accession>
<dbReference type="Gene3D" id="3.40.50.10580">
    <property type="entry name" value="ATPase, V1 complex, subunit F"/>
    <property type="match status" value="1"/>
</dbReference>
<dbReference type="Pfam" id="PF01990">
    <property type="entry name" value="ATP-synt_F"/>
    <property type="match status" value="1"/>
</dbReference>
<gene>
    <name evidence="4" type="ORF">LCGC14_0553100</name>
</gene>
<comment type="caution">
    <text evidence="4">The sequence shown here is derived from an EMBL/GenBank/DDBJ whole genome shotgun (WGS) entry which is preliminary data.</text>
</comment>